<keyword evidence="2" id="KW-1185">Reference proteome</keyword>
<protein>
    <submittedName>
        <fullName evidence="1">Uncharacterized protein</fullName>
    </submittedName>
</protein>
<evidence type="ECO:0000313" key="1">
    <source>
        <dbReference type="EMBL" id="KAJ0034071.1"/>
    </source>
</evidence>
<dbReference type="EMBL" id="CM047742">
    <property type="protein sequence ID" value="KAJ0034071.1"/>
    <property type="molecule type" value="Genomic_DNA"/>
</dbReference>
<reference evidence="2" key="1">
    <citation type="journal article" date="2023" name="G3 (Bethesda)">
        <title>Genome assembly and association tests identify interacting loci associated with vigor, precocity, and sex in interspecific pistachio rootstocks.</title>
        <authorList>
            <person name="Palmer W."/>
            <person name="Jacygrad E."/>
            <person name="Sagayaradj S."/>
            <person name="Cavanaugh K."/>
            <person name="Han R."/>
            <person name="Bertier L."/>
            <person name="Beede B."/>
            <person name="Kafkas S."/>
            <person name="Golino D."/>
            <person name="Preece J."/>
            <person name="Michelmore R."/>
        </authorList>
    </citation>
    <scope>NUCLEOTIDE SEQUENCE [LARGE SCALE GENOMIC DNA]</scope>
</reference>
<gene>
    <name evidence="1" type="ORF">Pint_26186</name>
</gene>
<name>A0ACC0YB70_9ROSI</name>
<evidence type="ECO:0000313" key="2">
    <source>
        <dbReference type="Proteomes" id="UP001163603"/>
    </source>
</evidence>
<dbReference type="Proteomes" id="UP001163603">
    <property type="component" value="Chromosome 7"/>
</dbReference>
<comment type="caution">
    <text evidence="1">The sequence shown here is derived from an EMBL/GenBank/DDBJ whole genome shotgun (WGS) entry which is preliminary data.</text>
</comment>
<accession>A0ACC0YB70</accession>
<sequence length="113" mass="12772">MDSIPSQPYSWVLNQTLKNPTENALLFSRKISTFPQFPSSQTTQIPITPITHLPNASQQNPTKPIFSFSRFRYCFLFPPIIVVRTRTPGGSPKTSRAQNAISPTAHLQNNHFM</sequence>
<proteinExistence type="predicted"/>
<organism evidence="1 2">
    <name type="scientific">Pistacia integerrima</name>
    <dbReference type="NCBI Taxonomy" id="434235"/>
    <lineage>
        <taxon>Eukaryota</taxon>
        <taxon>Viridiplantae</taxon>
        <taxon>Streptophyta</taxon>
        <taxon>Embryophyta</taxon>
        <taxon>Tracheophyta</taxon>
        <taxon>Spermatophyta</taxon>
        <taxon>Magnoliopsida</taxon>
        <taxon>eudicotyledons</taxon>
        <taxon>Gunneridae</taxon>
        <taxon>Pentapetalae</taxon>
        <taxon>rosids</taxon>
        <taxon>malvids</taxon>
        <taxon>Sapindales</taxon>
        <taxon>Anacardiaceae</taxon>
        <taxon>Pistacia</taxon>
    </lineage>
</organism>